<dbReference type="Pfam" id="PF01261">
    <property type="entry name" value="AP_endonuc_2"/>
    <property type="match status" value="1"/>
</dbReference>
<dbReference type="EMBL" id="BART01022143">
    <property type="protein sequence ID" value="GAG92756.1"/>
    <property type="molecule type" value="Genomic_DNA"/>
</dbReference>
<feature type="non-terminal residue" evidence="2">
    <location>
        <position position="1"/>
    </location>
</feature>
<proteinExistence type="predicted"/>
<organism evidence="2">
    <name type="scientific">marine sediment metagenome</name>
    <dbReference type="NCBI Taxonomy" id="412755"/>
    <lineage>
        <taxon>unclassified sequences</taxon>
        <taxon>metagenomes</taxon>
        <taxon>ecological metagenomes</taxon>
    </lineage>
</organism>
<protein>
    <recommendedName>
        <fullName evidence="1">Xylose isomerase-like TIM barrel domain-containing protein</fullName>
    </recommendedName>
</protein>
<dbReference type="SUPFAM" id="SSF51658">
    <property type="entry name" value="Xylose isomerase-like"/>
    <property type="match status" value="1"/>
</dbReference>
<reference evidence="2" key="1">
    <citation type="journal article" date="2014" name="Front. Microbiol.">
        <title>High frequency of phylogenetically diverse reductive dehalogenase-homologous genes in deep subseafloor sedimentary metagenomes.</title>
        <authorList>
            <person name="Kawai M."/>
            <person name="Futagami T."/>
            <person name="Toyoda A."/>
            <person name="Takaki Y."/>
            <person name="Nishi S."/>
            <person name="Hori S."/>
            <person name="Arai W."/>
            <person name="Tsubouchi T."/>
            <person name="Morono Y."/>
            <person name="Uchiyama I."/>
            <person name="Ito T."/>
            <person name="Fujiyama A."/>
            <person name="Inagaki F."/>
            <person name="Takami H."/>
        </authorList>
    </citation>
    <scope>NUCLEOTIDE SEQUENCE</scope>
    <source>
        <strain evidence="2">Expedition CK06-06</strain>
    </source>
</reference>
<accession>X1D8I9</accession>
<comment type="caution">
    <text evidence="2">The sequence shown here is derived from an EMBL/GenBank/DDBJ whole genome shotgun (WGS) entry which is preliminary data.</text>
</comment>
<evidence type="ECO:0000313" key="2">
    <source>
        <dbReference type="EMBL" id="GAG92756.1"/>
    </source>
</evidence>
<dbReference type="AlphaFoldDB" id="X1D8I9"/>
<feature type="non-terminal residue" evidence="2">
    <location>
        <position position="289"/>
    </location>
</feature>
<sequence length="289" mass="33327">YMEQEKTMLKPVKPPIKPIAVKEPAKVKKIKEKKIKMTLEKNLKSLVHFMAFPGPRLGRNTMYGEAPEKYMLDSINWIGKHGYFKGIEITLIKDHEIRQKVINLLKKYKFYITFCAQPIQLVNEDNLIAETDISSIDELERSNAVNRLKSYLIEAYEFGASNFCFLSGKDPGTENGLRLRRQATQSLICSIHEICVYNKSIAKKLNKKPMKITLETFDRLSENNCKNQLIGPSDEARELAEIVRNNYGHDIFGILYDLGHMFLLRSGFDHEEVNVLRSLAPYLNFIHIA</sequence>
<name>X1D8I9_9ZZZZ</name>
<gene>
    <name evidence="2" type="ORF">S01H4_40618</name>
</gene>
<evidence type="ECO:0000259" key="1">
    <source>
        <dbReference type="Pfam" id="PF01261"/>
    </source>
</evidence>
<feature type="domain" description="Xylose isomerase-like TIM barrel" evidence="1">
    <location>
        <begin position="84"/>
        <end position="289"/>
    </location>
</feature>
<dbReference type="InterPro" id="IPR036237">
    <property type="entry name" value="Xyl_isomerase-like_sf"/>
</dbReference>
<dbReference type="Gene3D" id="3.20.20.150">
    <property type="entry name" value="Divalent-metal-dependent TIM barrel enzymes"/>
    <property type="match status" value="1"/>
</dbReference>
<dbReference type="InterPro" id="IPR013022">
    <property type="entry name" value="Xyl_isomerase-like_TIM-brl"/>
</dbReference>